<feature type="domain" description="DUF2921" evidence="1">
    <location>
        <begin position="50"/>
        <end position="232"/>
    </location>
</feature>
<proteinExistence type="predicted"/>
<dbReference type="AlphaFoldDB" id="A0A803MLY5"/>
<reference evidence="2" key="2">
    <citation type="submission" date="2021-03" db="UniProtKB">
        <authorList>
            <consortium name="EnsemblPlants"/>
        </authorList>
    </citation>
    <scope>IDENTIFICATION</scope>
</reference>
<dbReference type="OMA" id="YVENGND"/>
<dbReference type="InterPro" id="IPR057425">
    <property type="entry name" value="DUF2921_N"/>
</dbReference>
<accession>A0A803MLY5</accession>
<evidence type="ECO:0000313" key="2">
    <source>
        <dbReference type="EnsemblPlants" id="AUR62031947-RA:cds"/>
    </source>
</evidence>
<name>A0A803MLY5_CHEQI</name>
<dbReference type="Gramene" id="AUR62031947-RA">
    <property type="protein sequence ID" value="AUR62031947-RA:cds"/>
    <property type="gene ID" value="AUR62031947"/>
</dbReference>
<keyword evidence="3" id="KW-1185">Reference proteome</keyword>
<dbReference type="EnsemblPlants" id="AUR62031947-RA">
    <property type="protein sequence ID" value="AUR62031947-RA:cds"/>
    <property type="gene ID" value="AUR62031947"/>
</dbReference>
<sequence length="236" mass="27105">MKIQYAVFGLWNILLYCHLFNFAFSFEDYYTDYADPQPLVFEYKHFAEIKRHCRSILSSGSKLILNDAKVERIKNEFSFYNGDWDQENNGLYPLMPFDATDLPLGTGSASLSLINFEVKDVKSLDDVQSGVGLGGVMSIGITRSKSFSADHRTMFSMNPGMSVLKIVFEGMYVETKGDAGERFLCMLGNTTLPTRRWLMDWQNAYWNWGHENCCPNLVQDDQLVLVLKYQGAFRER</sequence>
<dbReference type="Pfam" id="PF25333">
    <property type="entry name" value="DUF2921_N"/>
    <property type="match status" value="1"/>
</dbReference>
<reference evidence="2" key="1">
    <citation type="journal article" date="2017" name="Nature">
        <title>The genome of Chenopodium quinoa.</title>
        <authorList>
            <person name="Jarvis D.E."/>
            <person name="Ho Y.S."/>
            <person name="Lightfoot D.J."/>
            <person name="Schmoeckel S.M."/>
            <person name="Li B."/>
            <person name="Borm T.J.A."/>
            <person name="Ohyanagi H."/>
            <person name="Mineta K."/>
            <person name="Michell C.T."/>
            <person name="Saber N."/>
            <person name="Kharbatia N.M."/>
            <person name="Rupper R.R."/>
            <person name="Sharp A.R."/>
            <person name="Dally N."/>
            <person name="Boughton B.A."/>
            <person name="Woo Y.H."/>
            <person name="Gao G."/>
            <person name="Schijlen E.G.W.M."/>
            <person name="Guo X."/>
            <person name="Momin A.A."/>
            <person name="Negrao S."/>
            <person name="Al-Babili S."/>
            <person name="Gehring C."/>
            <person name="Roessner U."/>
            <person name="Jung C."/>
            <person name="Murphy K."/>
            <person name="Arold S.T."/>
            <person name="Gojobori T."/>
            <person name="van der Linden C.G."/>
            <person name="van Loo E.N."/>
            <person name="Jellen E.N."/>
            <person name="Maughan P.J."/>
            <person name="Tester M."/>
        </authorList>
    </citation>
    <scope>NUCLEOTIDE SEQUENCE [LARGE SCALE GENOMIC DNA]</scope>
    <source>
        <strain evidence="2">cv. PI 614886</strain>
    </source>
</reference>
<evidence type="ECO:0000313" key="3">
    <source>
        <dbReference type="Proteomes" id="UP000596660"/>
    </source>
</evidence>
<protein>
    <recommendedName>
        <fullName evidence="1">DUF2921 domain-containing protein</fullName>
    </recommendedName>
</protein>
<dbReference type="Proteomes" id="UP000596660">
    <property type="component" value="Unplaced"/>
</dbReference>
<evidence type="ECO:0000259" key="1">
    <source>
        <dbReference type="Pfam" id="PF25333"/>
    </source>
</evidence>
<organism evidence="2 3">
    <name type="scientific">Chenopodium quinoa</name>
    <name type="common">Quinoa</name>
    <dbReference type="NCBI Taxonomy" id="63459"/>
    <lineage>
        <taxon>Eukaryota</taxon>
        <taxon>Viridiplantae</taxon>
        <taxon>Streptophyta</taxon>
        <taxon>Embryophyta</taxon>
        <taxon>Tracheophyta</taxon>
        <taxon>Spermatophyta</taxon>
        <taxon>Magnoliopsida</taxon>
        <taxon>eudicotyledons</taxon>
        <taxon>Gunneridae</taxon>
        <taxon>Pentapetalae</taxon>
        <taxon>Caryophyllales</taxon>
        <taxon>Chenopodiaceae</taxon>
        <taxon>Chenopodioideae</taxon>
        <taxon>Atripliceae</taxon>
        <taxon>Chenopodium</taxon>
    </lineage>
</organism>